<dbReference type="AlphaFoldDB" id="A0A2N5V416"/>
<feature type="transmembrane region" description="Helical" evidence="2">
    <location>
        <begin position="409"/>
        <end position="427"/>
    </location>
</feature>
<reference evidence="3 4" key="1">
    <citation type="submission" date="2017-11" db="EMBL/GenBank/DDBJ databases">
        <title>De novo assembly and phasing of dikaryotic genomes from two isolates of Puccinia coronata f. sp. avenae, the causal agent of oat crown rust.</title>
        <authorList>
            <person name="Miller M.E."/>
            <person name="Zhang Y."/>
            <person name="Omidvar V."/>
            <person name="Sperschneider J."/>
            <person name="Schwessinger B."/>
            <person name="Raley C."/>
            <person name="Palmer J.M."/>
            <person name="Garnica D."/>
            <person name="Upadhyaya N."/>
            <person name="Rathjen J."/>
            <person name="Taylor J.M."/>
            <person name="Park R.F."/>
            <person name="Dodds P.N."/>
            <person name="Hirsch C.D."/>
            <person name="Kianian S.F."/>
            <person name="Figueroa M."/>
        </authorList>
    </citation>
    <scope>NUCLEOTIDE SEQUENCE [LARGE SCALE GENOMIC DNA]</scope>
    <source>
        <strain evidence="3">12SD80</strain>
    </source>
</reference>
<protein>
    <submittedName>
        <fullName evidence="3">Uncharacterized protein</fullName>
    </submittedName>
</protein>
<evidence type="ECO:0000256" key="2">
    <source>
        <dbReference type="SAM" id="Phobius"/>
    </source>
</evidence>
<feature type="transmembrane region" description="Helical" evidence="2">
    <location>
        <begin position="183"/>
        <end position="208"/>
    </location>
</feature>
<feature type="region of interest" description="Disordered" evidence="1">
    <location>
        <begin position="358"/>
        <end position="388"/>
    </location>
</feature>
<feature type="transmembrane region" description="Helical" evidence="2">
    <location>
        <begin position="327"/>
        <end position="345"/>
    </location>
</feature>
<keyword evidence="2" id="KW-0472">Membrane</keyword>
<proteinExistence type="predicted"/>
<feature type="transmembrane region" description="Helical" evidence="2">
    <location>
        <begin position="143"/>
        <end position="162"/>
    </location>
</feature>
<accession>A0A2N5V416</accession>
<comment type="caution">
    <text evidence="3">The sequence shown here is derived from an EMBL/GenBank/DDBJ whole genome shotgun (WGS) entry which is preliminary data.</text>
</comment>
<dbReference type="EMBL" id="PGCI01000055">
    <property type="protein sequence ID" value="PLW44729.1"/>
    <property type="molecule type" value="Genomic_DNA"/>
</dbReference>
<evidence type="ECO:0000313" key="4">
    <source>
        <dbReference type="Proteomes" id="UP000235392"/>
    </source>
</evidence>
<gene>
    <name evidence="3" type="ORF">PCASD_05863</name>
</gene>
<feature type="compositionally biased region" description="Polar residues" evidence="1">
    <location>
        <begin position="358"/>
        <end position="371"/>
    </location>
</feature>
<name>A0A2N5V416_9BASI</name>
<feature type="transmembrane region" description="Helical" evidence="2">
    <location>
        <begin position="228"/>
        <end position="250"/>
    </location>
</feature>
<keyword evidence="2" id="KW-0812">Transmembrane</keyword>
<feature type="transmembrane region" description="Helical" evidence="2">
    <location>
        <begin position="83"/>
        <end position="109"/>
    </location>
</feature>
<evidence type="ECO:0000256" key="1">
    <source>
        <dbReference type="SAM" id="MobiDB-lite"/>
    </source>
</evidence>
<evidence type="ECO:0000313" key="3">
    <source>
        <dbReference type="EMBL" id="PLW44729.1"/>
    </source>
</evidence>
<organism evidence="3 4">
    <name type="scientific">Puccinia coronata f. sp. avenae</name>
    <dbReference type="NCBI Taxonomy" id="200324"/>
    <lineage>
        <taxon>Eukaryota</taxon>
        <taxon>Fungi</taxon>
        <taxon>Dikarya</taxon>
        <taxon>Basidiomycota</taxon>
        <taxon>Pucciniomycotina</taxon>
        <taxon>Pucciniomycetes</taxon>
        <taxon>Pucciniales</taxon>
        <taxon>Pucciniaceae</taxon>
        <taxon>Puccinia</taxon>
    </lineage>
</organism>
<sequence length="475" mass="52694">MAMPTHHLRLRSLPTHHIHPFPTHHTHLLPTHHSDPLPTNDSAPLPINNGPPGGGMPEGADPFAAISAAMADRFIRPLSKSTIALLAIFLIFHLLIAAFSLLILIAPFIGGKKRSHWLFRKLYIPRKPGEKACKTPLFMMNTGLFMCMAQLAGSLSTVGFIFPQFNSNRSVKYAIHAQPLIPLGLMYLFEMLAYWIMAHCFLALSYSTTTVSTKVGSNRLTRWDPPPILVNALFTFVPLCIIAGIIGTIIHGSAGYDLVMSTIEKTVEILSQGSSDLKRLALPSESDVQKKLIQSDLAQIQSELNVVGQESMTNLNDAIHFHHWSQIVYCVFMCVTCLVFSFSFMKLTQKLLLQGQDFSSPPTPKSPQLNHSESKDAEIPQDFKSPSRTPIRTYVGALRSNRQLLGFTVRAYATIIAMLTSMIFYLINISRTADVMTNPTWHGVVTWLPTIVSVDHGLLSLWHGNVGDFTRIDTG</sequence>
<keyword evidence="2" id="KW-1133">Transmembrane helix</keyword>
<dbReference type="Proteomes" id="UP000235392">
    <property type="component" value="Unassembled WGS sequence"/>
</dbReference>